<gene>
    <name evidence="1" type="ORF">ATZ36_17080</name>
</gene>
<proteinExistence type="predicted"/>
<comment type="caution">
    <text evidence="1">The sequence shown here is derived from an EMBL/GenBank/DDBJ whole genome shotgun (WGS) entry which is preliminary data.</text>
</comment>
<keyword evidence="2" id="KW-1185">Reference proteome</keyword>
<evidence type="ECO:0000313" key="1">
    <source>
        <dbReference type="EMBL" id="OEG70689.1"/>
    </source>
</evidence>
<dbReference type="EMBL" id="LNVX01000291">
    <property type="protein sequence ID" value="OEG70689.1"/>
    <property type="molecule type" value="Genomic_DNA"/>
</dbReference>
<reference evidence="1 2" key="1">
    <citation type="submission" date="2015-11" db="EMBL/GenBank/DDBJ databases">
        <title>Evidence for parallel genomic evolution in an endosymbiosis of termite gut flagellates.</title>
        <authorList>
            <person name="Zheng H."/>
        </authorList>
    </citation>
    <scope>NUCLEOTIDE SEQUENCE [LARGE SCALE GENOMIC DNA]</scope>
    <source>
        <strain evidence="1 2">CET450</strain>
    </source>
</reference>
<protein>
    <submittedName>
        <fullName evidence="1">Uncharacterized protein</fullName>
    </submittedName>
</protein>
<sequence>MYGLTRFESDEFFAVMNGIGDLLLDCINAFPNSFEDYKKDKKTKYKEKLRAPMRSLAGKMQTPIRLKAFLNKSIFNGVEVNYLRRCFSYFCLQRRAGSYEQAF</sequence>
<dbReference type="Proteomes" id="UP000095237">
    <property type="component" value="Unassembled WGS sequence"/>
</dbReference>
<evidence type="ECO:0000313" key="2">
    <source>
        <dbReference type="Proteomes" id="UP000095237"/>
    </source>
</evidence>
<organism evidence="1 2">
    <name type="scientific">Endomicrobium trichonymphae</name>
    <dbReference type="NCBI Taxonomy" id="1408204"/>
    <lineage>
        <taxon>Bacteria</taxon>
        <taxon>Pseudomonadati</taxon>
        <taxon>Elusimicrobiota</taxon>
        <taxon>Endomicrobiia</taxon>
        <taxon>Endomicrobiales</taxon>
        <taxon>Endomicrobiaceae</taxon>
        <taxon>Candidatus Endomicrobiellum</taxon>
    </lineage>
</organism>
<accession>A0A1E5IJL6</accession>
<dbReference type="AlphaFoldDB" id="A0A1E5IJL6"/>
<name>A0A1E5IJL6_ENDTX</name>